<sequence>MTTQTSTQKNFFNIHTTGIGYLNNIRLVEPKKGSLFYSCDIAALVGDSSKPEYRFFNCNVKGEETERLVKRCQDAVNEKKKVLISFVMSDLWFDTFTYQKDGKEHKKGDTGVTLKGRLIRIKTIKVDGQLVYSEQAHANSDSPQA</sequence>
<dbReference type="RefSeq" id="WP_100289356.1">
    <property type="nucleotide sequence ID" value="NZ_PHHA01000021.1"/>
</dbReference>
<dbReference type="Pfam" id="PF12101">
    <property type="entry name" value="DUF3577"/>
    <property type="match status" value="1"/>
</dbReference>
<dbReference type="EMBL" id="PHHA01000021">
    <property type="protein sequence ID" value="PJG84785.1"/>
    <property type="molecule type" value="Genomic_DNA"/>
</dbReference>
<gene>
    <name evidence="1" type="ORF">CVP05_09615</name>
</gene>
<comment type="caution">
    <text evidence="1">The sequence shown here is derived from an EMBL/GenBank/DDBJ whole genome shotgun (WGS) entry which is preliminary data.</text>
</comment>
<keyword evidence="2" id="KW-1185">Reference proteome</keyword>
<dbReference type="InterPro" id="IPR021960">
    <property type="entry name" value="DUF3577"/>
</dbReference>
<evidence type="ECO:0000313" key="1">
    <source>
        <dbReference type="EMBL" id="PJG84785.1"/>
    </source>
</evidence>
<evidence type="ECO:0008006" key="3">
    <source>
        <dbReference type="Google" id="ProtNLM"/>
    </source>
</evidence>
<name>A0A2M8S0X8_9PAST</name>
<reference evidence="1 2" key="1">
    <citation type="submission" date="2017-11" db="EMBL/GenBank/DDBJ databases">
        <title>Reclassification of Bisgaard taxon 7 as Conservatibacter flavescens gen. nov., sp. nov.</title>
        <authorList>
            <person name="Christensen H."/>
        </authorList>
    </citation>
    <scope>NUCLEOTIDE SEQUENCE [LARGE SCALE GENOMIC DNA]</scope>
    <source>
        <strain evidence="1 2">7_4</strain>
    </source>
</reference>
<dbReference type="OrthoDB" id="6402776at2"/>
<dbReference type="NCBIfam" id="NF040584">
    <property type="entry name" value="STY4534_fam"/>
    <property type="match status" value="1"/>
</dbReference>
<organism evidence="1 2">
    <name type="scientific">Conservatibacter flavescens</name>
    <dbReference type="NCBI Taxonomy" id="28161"/>
    <lineage>
        <taxon>Bacteria</taxon>
        <taxon>Pseudomonadati</taxon>
        <taxon>Pseudomonadota</taxon>
        <taxon>Gammaproteobacteria</taxon>
        <taxon>Pasteurellales</taxon>
        <taxon>Pasteurellaceae</taxon>
        <taxon>Conservatibacter</taxon>
    </lineage>
</organism>
<protein>
    <recommendedName>
        <fullName evidence="3">DUF3577 domain-containing protein</fullName>
    </recommendedName>
</protein>
<evidence type="ECO:0000313" key="2">
    <source>
        <dbReference type="Proteomes" id="UP000229329"/>
    </source>
</evidence>
<dbReference type="Proteomes" id="UP000229329">
    <property type="component" value="Unassembled WGS sequence"/>
</dbReference>
<accession>A0A2M8S0X8</accession>
<proteinExistence type="predicted"/>
<dbReference type="AlphaFoldDB" id="A0A2M8S0X8"/>